<dbReference type="InterPro" id="IPR027417">
    <property type="entry name" value="P-loop_NTPase"/>
</dbReference>
<dbReference type="PANTHER" id="PTHR46743">
    <property type="entry name" value="TEICHOIC ACIDS EXPORT ATP-BINDING PROTEIN TAGH"/>
    <property type="match status" value="1"/>
</dbReference>
<dbReference type="Pfam" id="PF00005">
    <property type="entry name" value="ABC_tran"/>
    <property type="match status" value="1"/>
</dbReference>
<keyword evidence="2" id="KW-0813">Transport</keyword>
<name>A0ABX0JKR8_9PROT</name>
<evidence type="ECO:0000256" key="4">
    <source>
        <dbReference type="ARBA" id="ARBA00022840"/>
    </source>
</evidence>
<organism evidence="6 7">
    <name type="scientific">Acetobacter musti</name>
    <dbReference type="NCBI Taxonomy" id="864732"/>
    <lineage>
        <taxon>Bacteria</taxon>
        <taxon>Pseudomonadati</taxon>
        <taxon>Pseudomonadota</taxon>
        <taxon>Alphaproteobacteria</taxon>
        <taxon>Acetobacterales</taxon>
        <taxon>Acetobacteraceae</taxon>
        <taxon>Acetobacter</taxon>
    </lineage>
</organism>
<dbReference type="InterPro" id="IPR003439">
    <property type="entry name" value="ABC_transporter-like_ATP-bd"/>
</dbReference>
<dbReference type="SUPFAM" id="SSF52540">
    <property type="entry name" value="P-loop containing nucleoside triphosphate hydrolases"/>
    <property type="match status" value="1"/>
</dbReference>
<sequence length="253" mass="27681">MAGVDVSNLTISFPLYHGDARSLKKTLSGALGGRRLSGRFAQDNRNRVTVRALTDISFSLRPGDRLGLIGRNGAGKTTLLRALAGIYEPVEGRVLVRGRIGTLLDTSLGMNPELSGRENIRLRGLFFGLSDKAITEVEQDVETFAGLGSFMDLPLKTYSSGMGVRLSFGLATAIMPQVLIMDEWFMAGDESFMRRAAQRISGLVEGAEILVISTHMPEIVEKWCTRLLWMEQGRVVMDGPTDQVLPAYLEAES</sequence>
<dbReference type="RefSeq" id="WP_173582065.1">
    <property type="nucleotide sequence ID" value="NZ_WOTB01000003.1"/>
</dbReference>
<dbReference type="InterPro" id="IPR015860">
    <property type="entry name" value="ABC_transpr_TagH-like"/>
</dbReference>
<dbReference type="Proteomes" id="UP000635278">
    <property type="component" value="Unassembled WGS sequence"/>
</dbReference>
<keyword evidence="7" id="KW-1185">Reference proteome</keyword>
<comment type="caution">
    <text evidence="6">The sequence shown here is derived from an EMBL/GenBank/DDBJ whole genome shotgun (WGS) entry which is preliminary data.</text>
</comment>
<proteinExistence type="inferred from homology"/>
<evidence type="ECO:0000313" key="6">
    <source>
        <dbReference type="EMBL" id="NHN83625.1"/>
    </source>
</evidence>
<evidence type="ECO:0000313" key="7">
    <source>
        <dbReference type="Proteomes" id="UP000635278"/>
    </source>
</evidence>
<keyword evidence="4 6" id="KW-0067">ATP-binding</keyword>
<dbReference type="Gene3D" id="3.40.50.300">
    <property type="entry name" value="P-loop containing nucleotide triphosphate hydrolases"/>
    <property type="match status" value="1"/>
</dbReference>
<protein>
    <submittedName>
        <fullName evidence="6">ATP-binding cassette domain-containing protein</fullName>
    </submittedName>
</protein>
<gene>
    <name evidence="6" type="ORF">GOB93_03085</name>
</gene>
<evidence type="ECO:0000256" key="2">
    <source>
        <dbReference type="ARBA" id="ARBA00022448"/>
    </source>
</evidence>
<keyword evidence="3" id="KW-0547">Nucleotide-binding</keyword>
<reference evidence="6 7" key="1">
    <citation type="journal article" date="2020" name="Int. J. Syst. Evol. Microbiol.">
        <title>Novel acetic acid bacteria from cider fermentations: Acetobacter conturbans sp. nov. and Acetobacter fallax sp. nov.</title>
        <authorList>
            <person name="Sombolestani A.S."/>
            <person name="Cleenwerck I."/>
            <person name="Cnockaert M."/>
            <person name="Borremans W."/>
            <person name="Wieme A.D."/>
            <person name="De Vuyst L."/>
            <person name="Vandamme P."/>
        </authorList>
    </citation>
    <scope>NUCLEOTIDE SEQUENCE [LARGE SCALE GENOMIC DNA]</scope>
    <source>
        <strain evidence="6 7">LMG 30640</strain>
    </source>
</reference>
<accession>A0ABX0JKR8</accession>
<comment type="similarity">
    <text evidence="1">Belongs to the ABC transporter superfamily.</text>
</comment>
<feature type="domain" description="ABC transporter" evidence="5">
    <location>
        <begin position="38"/>
        <end position="251"/>
    </location>
</feature>
<evidence type="ECO:0000256" key="3">
    <source>
        <dbReference type="ARBA" id="ARBA00022741"/>
    </source>
</evidence>
<dbReference type="SMART" id="SM00382">
    <property type="entry name" value="AAA"/>
    <property type="match status" value="1"/>
</dbReference>
<dbReference type="EMBL" id="WOTB01000003">
    <property type="protein sequence ID" value="NHN83625.1"/>
    <property type="molecule type" value="Genomic_DNA"/>
</dbReference>
<dbReference type="PROSITE" id="PS50893">
    <property type="entry name" value="ABC_TRANSPORTER_2"/>
    <property type="match status" value="1"/>
</dbReference>
<evidence type="ECO:0000256" key="1">
    <source>
        <dbReference type="ARBA" id="ARBA00005417"/>
    </source>
</evidence>
<dbReference type="CDD" id="cd03220">
    <property type="entry name" value="ABC_KpsT_Wzt"/>
    <property type="match status" value="1"/>
</dbReference>
<dbReference type="GO" id="GO:0005524">
    <property type="term" value="F:ATP binding"/>
    <property type="evidence" value="ECO:0007669"/>
    <property type="project" value="UniProtKB-KW"/>
</dbReference>
<dbReference type="PANTHER" id="PTHR46743:SF2">
    <property type="entry name" value="TEICHOIC ACIDS EXPORT ATP-BINDING PROTEIN TAGH"/>
    <property type="match status" value="1"/>
</dbReference>
<evidence type="ECO:0000259" key="5">
    <source>
        <dbReference type="PROSITE" id="PS50893"/>
    </source>
</evidence>
<dbReference type="InterPro" id="IPR003593">
    <property type="entry name" value="AAA+_ATPase"/>
</dbReference>
<dbReference type="InterPro" id="IPR050683">
    <property type="entry name" value="Bact_Polysacc_Export_ATP-bd"/>
</dbReference>